<reference evidence="1 2" key="1">
    <citation type="submission" date="2024-05" db="EMBL/GenBank/DDBJ databases">
        <authorList>
            <person name="Duchaud E."/>
        </authorList>
    </citation>
    <scope>NUCLEOTIDE SEQUENCE [LARGE SCALE GENOMIC DNA]</scope>
    <source>
        <strain evidence="1">Ena-SAMPLE-TAB-13-05-2024-13:56:06:370-140305</strain>
    </source>
</reference>
<dbReference type="Pfam" id="PF26421">
    <property type="entry name" value="Avidin_like"/>
    <property type="match status" value="1"/>
</dbReference>
<evidence type="ECO:0000313" key="1">
    <source>
        <dbReference type="EMBL" id="CAL2105556.1"/>
    </source>
</evidence>
<dbReference type="Proteomes" id="UP001497602">
    <property type="component" value="Unassembled WGS sequence"/>
</dbReference>
<organism evidence="1 2">
    <name type="scientific">Tenacibaculum vairaonense</name>
    <dbReference type="NCBI Taxonomy" id="3137860"/>
    <lineage>
        <taxon>Bacteria</taxon>
        <taxon>Pseudomonadati</taxon>
        <taxon>Bacteroidota</taxon>
        <taxon>Flavobacteriia</taxon>
        <taxon>Flavobacteriales</taxon>
        <taxon>Flavobacteriaceae</taxon>
        <taxon>Tenacibaculum</taxon>
    </lineage>
</organism>
<gene>
    <name evidence="1" type="ORF">T190115A13A_160089</name>
</gene>
<dbReference type="EMBL" id="CAXJRC010000007">
    <property type="protein sequence ID" value="CAL2105556.1"/>
    <property type="molecule type" value="Genomic_DNA"/>
</dbReference>
<dbReference type="InterPro" id="IPR058595">
    <property type="entry name" value="Avidin-like"/>
</dbReference>
<sequence>MEIDYHGGTIKYGKIIAHINNGKLIMLYQCITVENDMKAGKAIAEISINENNKIKLKLDWQWLTDDLTTGKSEYIEI</sequence>
<accession>A0ABP1F724</accession>
<keyword evidence="2" id="KW-1185">Reference proteome</keyword>
<evidence type="ECO:0000313" key="2">
    <source>
        <dbReference type="Proteomes" id="UP001497602"/>
    </source>
</evidence>
<proteinExistence type="predicted"/>
<name>A0ABP1F724_9FLAO</name>
<comment type="caution">
    <text evidence="1">The sequence shown here is derived from an EMBL/GenBank/DDBJ whole genome shotgun (WGS) entry which is preliminary data.</text>
</comment>
<dbReference type="RefSeq" id="WP_348737376.1">
    <property type="nucleotide sequence ID" value="NZ_CAXJRC010000007.1"/>
</dbReference>
<protein>
    <submittedName>
        <fullName evidence="1">Uncharacterized protein</fullName>
    </submittedName>
</protein>